<dbReference type="SUPFAM" id="SSF88697">
    <property type="entry name" value="PUA domain-like"/>
    <property type="match status" value="1"/>
</dbReference>
<dbReference type="InterPro" id="IPR020568">
    <property type="entry name" value="Ribosomal_Su5_D2-typ_SF"/>
</dbReference>
<dbReference type="InterPro" id="IPR014721">
    <property type="entry name" value="Ribsml_uS5_D2-typ_fold_subgr"/>
</dbReference>
<dbReference type="GO" id="GO:0016887">
    <property type="term" value="F:ATP hydrolysis activity"/>
    <property type="evidence" value="ECO:0007669"/>
    <property type="project" value="UniProtKB-UniRule"/>
</dbReference>
<dbReference type="Gene3D" id="3.30.230.10">
    <property type="match status" value="1"/>
</dbReference>
<dbReference type="GO" id="GO:0034605">
    <property type="term" value="P:cellular response to heat"/>
    <property type="evidence" value="ECO:0007669"/>
    <property type="project" value="UniProtKB-UniRule"/>
</dbReference>
<evidence type="ECO:0000256" key="9">
    <source>
        <dbReference type="ARBA" id="ARBA00050665"/>
    </source>
</evidence>
<feature type="domain" description="Lon proteolytic" evidence="20">
    <location>
        <begin position="592"/>
        <end position="773"/>
    </location>
</feature>
<dbReference type="SUPFAM" id="SSF52540">
    <property type="entry name" value="P-loop containing nucleoside triphosphate hydrolases"/>
    <property type="match status" value="1"/>
</dbReference>
<dbReference type="RefSeq" id="WP_125119524.1">
    <property type="nucleotide sequence ID" value="NZ_AP019309.1"/>
</dbReference>
<sequence>MDDTMTLDLPVICTRGMLVFPGHESAMDVGRPFSLKAISNATDLYDGNIVFVSQIHPLEEEINFDTIYHYGTVCKIVRRVKKDNHGTIKLTSAGEKRCEILFFYEKEGCYFARVKYLEDIPGDPNEETALVRKITEQMQYINRNVNLFPRELYANISQGLSASELADAIGQYMNIDLNERQKILEEADINKRLLLVLASMQKEKTINEIESTINEKVKKSIDENQKEFYLRERLKAIKEELGDVPNGEDDVDAIRKKIKENPYPQNIKDKLTEELTRYEMMPASSPEANVIRTYIDWVIKLPWWEKTEDNQDIADVEAILDGDHYGLKKPKERIVEHLAVKQMTQSLNAPIICLVGPPGTGKTSIAKSIAHALGRKFVKASLGGVTDESEIRGHRRTYLGSMPGRIIQGMKRAGVVNPVFLLDEIDKMASDYKGDPTAAMLEVLDPEQNSFFSDNYIEEPYDLSQVLFIATANDLSTIPGPLRDRLEIIELSSYTEQEKVEIARRHLIPKELKVHGLKPEQITIEDETIMYIIQHYTREAGVRQLERLIAALMRKSVLKILKDHPDNITIKVEDLEGYLGKAIFDHTKKMKENQIGVVTGLAWTQFGGDILPIEVNHFPGSGKFIVTGQLGDVMKESASIALDYMKANAEKYGLSEKDFEKQDIHIHVPEGAVKKDGPSAGVTLTTALYSSFTKTPVRNDVAMTGEITLTGEVLPIGGLKEKSISAHRSGISTIIIPKDNEKDIDDIPESVRKDLKIILADHIDTVLENALAK</sequence>
<dbReference type="InterPro" id="IPR027417">
    <property type="entry name" value="P-loop_NTPase"/>
</dbReference>
<dbReference type="AlphaFoldDB" id="A0A3G9J6N8"/>
<dbReference type="InterPro" id="IPR003593">
    <property type="entry name" value="AAA+_ATPase"/>
</dbReference>
<dbReference type="GO" id="GO:0004252">
    <property type="term" value="F:serine-type endopeptidase activity"/>
    <property type="evidence" value="ECO:0007669"/>
    <property type="project" value="UniProtKB-UniRule"/>
</dbReference>
<dbReference type="KEGG" id="ebm:SG0102_16240"/>
<evidence type="ECO:0000256" key="8">
    <source>
        <dbReference type="ARBA" id="ARBA00023016"/>
    </source>
</evidence>
<dbReference type="PRINTS" id="PR00830">
    <property type="entry name" value="ENDOLAPTASE"/>
</dbReference>
<evidence type="ECO:0000256" key="1">
    <source>
        <dbReference type="ARBA" id="ARBA00004496"/>
    </source>
</evidence>
<protein>
    <recommendedName>
        <fullName evidence="12 14">Lon protease</fullName>
        <ecNumber evidence="11 14">3.4.21.53</ecNumber>
    </recommendedName>
    <alternativeName>
        <fullName evidence="13 14">ATP-dependent protease La</fullName>
    </alternativeName>
</protein>
<keyword evidence="2 14" id="KW-0963">Cytoplasm</keyword>
<dbReference type="Pfam" id="PF00004">
    <property type="entry name" value="AAA"/>
    <property type="match status" value="1"/>
</dbReference>
<evidence type="ECO:0000256" key="4">
    <source>
        <dbReference type="ARBA" id="ARBA00022741"/>
    </source>
</evidence>
<evidence type="ECO:0000256" key="2">
    <source>
        <dbReference type="ARBA" id="ARBA00022490"/>
    </source>
</evidence>
<evidence type="ECO:0000256" key="13">
    <source>
        <dbReference type="ARBA" id="ARBA00082722"/>
    </source>
</evidence>
<comment type="induction">
    <text evidence="14">By heat shock.</text>
</comment>
<dbReference type="InterPro" id="IPR003111">
    <property type="entry name" value="Lon_prtase_N"/>
</dbReference>
<dbReference type="GO" id="GO:0043565">
    <property type="term" value="F:sequence-specific DNA binding"/>
    <property type="evidence" value="ECO:0007669"/>
    <property type="project" value="UniProtKB-UniRule"/>
</dbReference>
<dbReference type="FunCoup" id="A0A3G9J6N8">
    <property type="interactions" value="358"/>
</dbReference>
<feature type="active site" evidence="14 16">
    <location>
        <position position="679"/>
    </location>
</feature>
<evidence type="ECO:0000256" key="6">
    <source>
        <dbReference type="ARBA" id="ARBA00022825"/>
    </source>
</evidence>
<evidence type="ECO:0000256" key="18">
    <source>
        <dbReference type="PROSITE-ProRule" id="PRU01122"/>
    </source>
</evidence>
<dbReference type="Pfam" id="PF05362">
    <property type="entry name" value="Lon_C"/>
    <property type="match status" value="1"/>
</dbReference>
<dbReference type="SMART" id="SM00382">
    <property type="entry name" value="AAA"/>
    <property type="match status" value="1"/>
</dbReference>
<evidence type="ECO:0000256" key="11">
    <source>
        <dbReference type="ARBA" id="ARBA00066743"/>
    </source>
</evidence>
<feature type="binding site" evidence="14 17">
    <location>
        <begin position="356"/>
        <end position="363"/>
    </location>
    <ligand>
        <name>ATP</name>
        <dbReference type="ChEBI" id="CHEBI:30616"/>
    </ligand>
</feature>
<dbReference type="Gene3D" id="2.30.130.40">
    <property type="entry name" value="LON domain-like"/>
    <property type="match status" value="1"/>
</dbReference>
<dbReference type="Pfam" id="PF02190">
    <property type="entry name" value="LON_substr_bdg"/>
    <property type="match status" value="1"/>
</dbReference>
<comment type="subunit">
    <text evidence="14 15">Homohexamer. Organized in a ring with a central cavity.</text>
</comment>
<dbReference type="InterPro" id="IPR015947">
    <property type="entry name" value="PUA-like_sf"/>
</dbReference>
<evidence type="ECO:0000256" key="16">
    <source>
        <dbReference type="PIRSR" id="PIRSR001174-1"/>
    </source>
</evidence>
<name>A0A3G9J6N8_9FIRM</name>
<evidence type="ECO:0000256" key="14">
    <source>
        <dbReference type="HAMAP-Rule" id="MF_01973"/>
    </source>
</evidence>
<comment type="catalytic activity">
    <reaction evidence="9 14 15 18">
        <text>Hydrolysis of proteins in presence of ATP.</text>
        <dbReference type="EC" id="3.4.21.53"/>
    </reaction>
</comment>
<dbReference type="InterPro" id="IPR008268">
    <property type="entry name" value="Peptidase_S16_AS"/>
</dbReference>
<keyword evidence="23" id="KW-1185">Reference proteome</keyword>
<feature type="domain" description="Lon N-terminal" evidence="21">
    <location>
        <begin position="9"/>
        <end position="204"/>
    </location>
</feature>
<evidence type="ECO:0000313" key="23">
    <source>
        <dbReference type="Proteomes" id="UP000268059"/>
    </source>
</evidence>
<keyword evidence="4 14" id="KW-0547">Nucleotide-binding</keyword>
<dbReference type="FunFam" id="3.40.50.300:FF:000021">
    <property type="entry name" value="Lon protease homolog"/>
    <property type="match status" value="1"/>
</dbReference>
<dbReference type="EMBL" id="AP019309">
    <property type="protein sequence ID" value="BBH26690.1"/>
    <property type="molecule type" value="Genomic_DNA"/>
</dbReference>
<organism evidence="22 23">
    <name type="scientific">Intestinibaculum porci</name>
    <dbReference type="NCBI Taxonomy" id="2487118"/>
    <lineage>
        <taxon>Bacteria</taxon>
        <taxon>Bacillati</taxon>
        <taxon>Bacillota</taxon>
        <taxon>Erysipelotrichia</taxon>
        <taxon>Erysipelotrichales</taxon>
        <taxon>Erysipelotrichaceae</taxon>
        <taxon>Intestinibaculum</taxon>
    </lineage>
</organism>
<evidence type="ECO:0000256" key="17">
    <source>
        <dbReference type="PIRSR" id="PIRSR001174-2"/>
    </source>
</evidence>
<dbReference type="FunFam" id="1.20.5.5270:FF:000002">
    <property type="entry name" value="Lon protease homolog"/>
    <property type="match status" value="1"/>
</dbReference>
<dbReference type="NCBIfam" id="TIGR00763">
    <property type="entry name" value="lon"/>
    <property type="match status" value="1"/>
</dbReference>
<evidence type="ECO:0000256" key="12">
    <source>
        <dbReference type="ARBA" id="ARBA00071934"/>
    </source>
</evidence>
<evidence type="ECO:0000259" key="21">
    <source>
        <dbReference type="PROSITE" id="PS51787"/>
    </source>
</evidence>
<evidence type="ECO:0000256" key="3">
    <source>
        <dbReference type="ARBA" id="ARBA00022670"/>
    </source>
</evidence>
<dbReference type="Pfam" id="PF22667">
    <property type="entry name" value="Lon_lid"/>
    <property type="match status" value="1"/>
</dbReference>
<dbReference type="GO" id="GO:0005737">
    <property type="term" value="C:cytoplasm"/>
    <property type="evidence" value="ECO:0007669"/>
    <property type="project" value="UniProtKB-SubCell"/>
</dbReference>
<evidence type="ECO:0000313" key="22">
    <source>
        <dbReference type="EMBL" id="BBH26690.1"/>
    </source>
</evidence>
<dbReference type="HAMAP" id="MF_01973">
    <property type="entry name" value="lon_bact"/>
    <property type="match status" value="1"/>
</dbReference>
<dbReference type="InterPro" id="IPR027065">
    <property type="entry name" value="Lon_Prtase"/>
</dbReference>
<dbReference type="PROSITE" id="PS01046">
    <property type="entry name" value="LON_SER"/>
    <property type="match status" value="1"/>
</dbReference>
<evidence type="ECO:0000256" key="5">
    <source>
        <dbReference type="ARBA" id="ARBA00022801"/>
    </source>
</evidence>
<evidence type="ECO:0000259" key="20">
    <source>
        <dbReference type="PROSITE" id="PS51786"/>
    </source>
</evidence>
<dbReference type="InterPro" id="IPR027543">
    <property type="entry name" value="Lon_bac"/>
</dbReference>
<reference evidence="22 23" key="1">
    <citation type="submission" date="2018-11" db="EMBL/GenBank/DDBJ databases">
        <title>Novel Erysipelotrichaceae bacterium isolated from small intestine of a swine.</title>
        <authorList>
            <person name="Kim J.S."/>
            <person name="Choe H."/>
            <person name="Lee Y.R."/>
            <person name="Kim K.M."/>
            <person name="Park D.S."/>
        </authorList>
    </citation>
    <scope>NUCLEOTIDE SEQUENCE [LARGE SCALE GENOMIC DNA]</scope>
    <source>
        <strain evidence="22 23">SG0102</strain>
    </source>
</reference>
<comment type="subcellular location">
    <subcellularLocation>
        <location evidence="1 14 15">Cytoplasm</location>
    </subcellularLocation>
</comment>
<keyword evidence="8 14" id="KW-0346">Stress response</keyword>
<dbReference type="InterPro" id="IPR004815">
    <property type="entry name" value="Lon_bac/euk-typ"/>
</dbReference>
<feature type="active site" evidence="14 16">
    <location>
        <position position="722"/>
    </location>
</feature>
<keyword evidence="5 14" id="KW-0378">Hydrolase</keyword>
<dbReference type="SMART" id="SM00464">
    <property type="entry name" value="LON"/>
    <property type="match status" value="1"/>
</dbReference>
<dbReference type="Gene3D" id="1.10.8.60">
    <property type="match status" value="1"/>
</dbReference>
<dbReference type="PROSITE" id="PS51786">
    <property type="entry name" value="LON_PROTEOLYTIC"/>
    <property type="match status" value="1"/>
</dbReference>
<dbReference type="OrthoDB" id="9803599at2"/>
<dbReference type="PANTHER" id="PTHR10046">
    <property type="entry name" value="ATP DEPENDENT LON PROTEASE FAMILY MEMBER"/>
    <property type="match status" value="1"/>
</dbReference>
<keyword evidence="3 14" id="KW-0645">Protease</keyword>
<dbReference type="PIRSF" id="PIRSF001174">
    <property type="entry name" value="Lon_proteas"/>
    <property type="match status" value="1"/>
</dbReference>
<dbReference type="Gene3D" id="1.20.5.5270">
    <property type="match status" value="1"/>
</dbReference>
<keyword evidence="6 14" id="KW-0720">Serine protease</keyword>
<evidence type="ECO:0000256" key="10">
    <source>
        <dbReference type="ARBA" id="ARBA00053875"/>
    </source>
</evidence>
<dbReference type="InParanoid" id="A0A3G9J6N8"/>
<accession>A0A3G9J6N8</accession>
<dbReference type="PROSITE" id="PS51787">
    <property type="entry name" value="LON_N"/>
    <property type="match status" value="1"/>
</dbReference>
<evidence type="ECO:0000256" key="15">
    <source>
        <dbReference type="PIRNR" id="PIRNR001174"/>
    </source>
</evidence>
<evidence type="ECO:0000256" key="7">
    <source>
        <dbReference type="ARBA" id="ARBA00022840"/>
    </source>
</evidence>
<gene>
    <name evidence="22" type="primary">lon1</name>
    <name evidence="14" type="synonym">lon</name>
    <name evidence="22" type="ORF">SG0102_16240</name>
</gene>
<dbReference type="Gene3D" id="1.20.58.1480">
    <property type="match status" value="1"/>
</dbReference>
<dbReference type="GO" id="GO:0006515">
    <property type="term" value="P:protein quality control for misfolded or incompletely synthesized proteins"/>
    <property type="evidence" value="ECO:0007669"/>
    <property type="project" value="UniProtKB-UniRule"/>
</dbReference>
<dbReference type="EC" id="3.4.21.53" evidence="11 14"/>
<dbReference type="Gene3D" id="3.40.50.300">
    <property type="entry name" value="P-loop containing nucleotide triphosphate hydrolases"/>
    <property type="match status" value="1"/>
</dbReference>
<dbReference type="Proteomes" id="UP000268059">
    <property type="component" value="Chromosome"/>
</dbReference>
<keyword evidence="7 14" id="KW-0067">ATP-binding</keyword>
<dbReference type="CDD" id="cd19500">
    <property type="entry name" value="RecA-like_Lon"/>
    <property type="match status" value="1"/>
</dbReference>
<dbReference type="InterPro" id="IPR046336">
    <property type="entry name" value="Lon_prtase_N_sf"/>
</dbReference>
<dbReference type="SUPFAM" id="SSF54211">
    <property type="entry name" value="Ribosomal protein S5 domain 2-like"/>
    <property type="match status" value="1"/>
</dbReference>
<evidence type="ECO:0000256" key="19">
    <source>
        <dbReference type="RuleBase" id="RU000591"/>
    </source>
</evidence>
<dbReference type="InterPro" id="IPR054594">
    <property type="entry name" value="Lon_lid"/>
</dbReference>
<comment type="function">
    <text evidence="10 14">ATP-dependent serine protease that mediates the selective degradation of mutant and abnormal proteins as well as certain short-lived regulatory proteins. Required for cellular homeostasis and for survival from DNA damage and developmental changes induced by stress. Degrades polypeptides processively to yield small peptide fragments that are 5 to 10 amino acids long. Binds to DNA in a double-stranded, site-specific manner.</text>
</comment>
<dbReference type="InterPro" id="IPR008269">
    <property type="entry name" value="Lon_proteolytic"/>
</dbReference>
<dbReference type="InterPro" id="IPR003959">
    <property type="entry name" value="ATPase_AAA_core"/>
</dbReference>
<comment type="similarity">
    <text evidence="14 15 18 19">Belongs to the peptidase S16 family.</text>
</comment>
<dbReference type="GO" id="GO:0004176">
    <property type="term" value="F:ATP-dependent peptidase activity"/>
    <property type="evidence" value="ECO:0007669"/>
    <property type="project" value="UniProtKB-UniRule"/>
</dbReference>
<dbReference type="GO" id="GO:0005524">
    <property type="term" value="F:ATP binding"/>
    <property type="evidence" value="ECO:0007669"/>
    <property type="project" value="UniProtKB-UniRule"/>
</dbReference>
<proteinExistence type="evidence at transcript level"/>